<sequence>MSAASKKNDPFHFDEIYKQAGVEDLFVKKTMGELKQKQASAQMPSPSPARPAPAATAHRPVPSPSNFDIDFLATIARQGGTSPGPSKQTSSSTLAGPAVQQQQHQVPTQAASGKAQEDPFALFEEVPGAAPPQKHVPPKETVAPPSTGPGTPLDLKDSHVSAQNMQPPPTVPLQSEPLSSVPATGSSVPQPSQPPPPPYSDHSEHCTASPGPVSAIPPLAAVEAGIIGASNALSPFPPSVGDNLSGHSGFAPSPTTGATTVATSRSQNFPHLHSQQQTLPQQPQATPLQQHSQQDYHHIPDGPEFSQPSNSSSSFTWSHTPSGSGLSGYLRAFGKKAVRVAKAGLAQLEHALDGLDQPPQPHQQQHQYSHSSMRAPSSFGTSRGTSGTDGDGISNDEALAWAVRLADLPPHAQQLELSHMAPPLRRKVIVILREQVRSEHEAAAGAALGAGANSVLGQRGQSAANPITAAGAPSPYGYGTPPQRGSGSQDALLPGQQPGGPRDRVSHVAGSSVSQQPPPPAAYNDAAQHPAAPTCPAQPQLSQAAPSQPSPPPAADVLGQRGCEVLSNATALPASGSEPVVDDLLGLGDRTPEAPVVVPASAPLSVPLPPGPQPPHSPQANSVVDDAGPVAAGPPPPPPVAVHIDDMDDFFSGGKAAAPQAGNGGSSGGLAMHNSSSAPNLGVVHSAGVVGSSSGAGLADMLHGSDDEVSAGGPDVDVSGYADLYKGEQGSADEPEVRRRLRAQREAAKHAKMKAALAEKLAMEAEEAARREEQVTLKDQYKADIEAWRNKNKGNIRGLLGSLHTVLWPDSGWAPVSVGDLLEPIQVKRVYMRANLLVHPDKVRQRNGSADQVAIADMVFDVLKEAWNVFR</sequence>
<evidence type="ECO:0000256" key="2">
    <source>
        <dbReference type="SAM" id="MobiDB-lite"/>
    </source>
</evidence>
<feature type="region of interest" description="Disordered" evidence="2">
    <location>
        <begin position="605"/>
        <end position="632"/>
    </location>
</feature>
<evidence type="ECO:0000256" key="1">
    <source>
        <dbReference type="SAM" id="Coils"/>
    </source>
</evidence>
<dbReference type="AlphaFoldDB" id="A0A8J4FD94"/>
<dbReference type="GO" id="GO:0005737">
    <property type="term" value="C:cytoplasm"/>
    <property type="evidence" value="ECO:0007669"/>
    <property type="project" value="TreeGrafter"/>
</dbReference>
<dbReference type="GO" id="GO:0030276">
    <property type="term" value="F:clathrin binding"/>
    <property type="evidence" value="ECO:0007669"/>
    <property type="project" value="TreeGrafter"/>
</dbReference>
<evidence type="ECO:0000313" key="4">
    <source>
        <dbReference type="EMBL" id="GIL97948.1"/>
    </source>
</evidence>
<organism evidence="3 5">
    <name type="scientific">Volvox reticuliferus</name>
    <dbReference type="NCBI Taxonomy" id="1737510"/>
    <lineage>
        <taxon>Eukaryota</taxon>
        <taxon>Viridiplantae</taxon>
        <taxon>Chlorophyta</taxon>
        <taxon>core chlorophytes</taxon>
        <taxon>Chlorophyceae</taxon>
        <taxon>CS clade</taxon>
        <taxon>Chlamydomonadales</taxon>
        <taxon>Volvocaceae</taxon>
        <taxon>Volvox</taxon>
    </lineage>
</organism>
<proteinExistence type="predicted"/>
<dbReference type="PANTHER" id="PTHR23172:SF19">
    <property type="entry name" value="J DOMAIN-CONTAINING PROTEIN"/>
    <property type="match status" value="1"/>
</dbReference>
<feature type="region of interest" description="Disordered" evidence="2">
    <location>
        <begin position="465"/>
        <end position="558"/>
    </location>
</feature>
<feature type="compositionally biased region" description="Low complexity" evidence="2">
    <location>
        <begin position="362"/>
        <end position="393"/>
    </location>
</feature>
<feature type="region of interest" description="Disordered" evidence="2">
    <location>
        <begin position="654"/>
        <end position="673"/>
    </location>
</feature>
<feature type="compositionally biased region" description="Low complexity" evidence="2">
    <location>
        <begin position="537"/>
        <end position="547"/>
    </location>
</feature>
<feature type="compositionally biased region" description="Low complexity" evidence="2">
    <location>
        <begin position="95"/>
        <end position="111"/>
    </location>
</feature>
<feature type="compositionally biased region" description="Low complexity" evidence="2">
    <location>
        <begin position="618"/>
        <end position="631"/>
    </location>
</feature>
<dbReference type="GO" id="GO:0072318">
    <property type="term" value="P:clathrin coat disassembly"/>
    <property type="evidence" value="ECO:0007669"/>
    <property type="project" value="TreeGrafter"/>
</dbReference>
<keyword evidence="1" id="KW-0175">Coiled coil</keyword>
<gene>
    <name evidence="3" type="ORF">Vretifemale_1063</name>
    <name evidence="4" type="ORF">Vretimale_3500</name>
</gene>
<name>A0A8J4FD94_9CHLO</name>
<dbReference type="Gene3D" id="1.10.287.110">
    <property type="entry name" value="DnaJ domain"/>
    <property type="match status" value="1"/>
</dbReference>
<feature type="compositionally biased region" description="Low complexity" evidence="2">
    <location>
        <begin position="305"/>
        <end position="321"/>
    </location>
</feature>
<dbReference type="SUPFAM" id="SSF46565">
    <property type="entry name" value="Chaperone J-domain"/>
    <property type="match status" value="1"/>
</dbReference>
<feature type="region of interest" description="Disordered" evidence="2">
    <location>
        <begin position="353"/>
        <end position="393"/>
    </location>
</feature>
<comment type="caution">
    <text evidence="3">The sequence shown here is derived from an EMBL/GenBank/DDBJ whole genome shotgun (WGS) entry which is preliminary data.</text>
</comment>
<evidence type="ECO:0008006" key="6">
    <source>
        <dbReference type="Google" id="ProtNLM"/>
    </source>
</evidence>
<dbReference type="OrthoDB" id="1717591at2759"/>
<evidence type="ECO:0000313" key="3">
    <source>
        <dbReference type="EMBL" id="GIL70218.1"/>
    </source>
</evidence>
<dbReference type="GO" id="GO:0072583">
    <property type="term" value="P:clathrin-dependent endocytosis"/>
    <property type="evidence" value="ECO:0007669"/>
    <property type="project" value="TreeGrafter"/>
</dbReference>
<accession>A0A8J4FD94</accession>
<feature type="region of interest" description="Disordered" evidence="2">
    <location>
        <begin position="701"/>
        <end position="721"/>
    </location>
</feature>
<feature type="region of interest" description="Disordered" evidence="2">
    <location>
        <begin position="271"/>
        <end position="321"/>
    </location>
</feature>
<feature type="compositionally biased region" description="Low complexity" evidence="2">
    <location>
        <begin position="271"/>
        <end position="293"/>
    </location>
</feature>
<dbReference type="EMBL" id="BNCP01000002">
    <property type="protein sequence ID" value="GIL70218.1"/>
    <property type="molecule type" value="Genomic_DNA"/>
</dbReference>
<feature type="coiled-coil region" evidence="1">
    <location>
        <begin position="748"/>
        <end position="775"/>
    </location>
</feature>
<protein>
    <recommendedName>
        <fullName evidence="6">J domain-containing protein</fullName>
    </recommendedName>
</protein>
<feature type="compositionally biased region" description="Pro residues" evidence="2">
    <location>
        <begin position="606"/>
        <end position="617"/>
    </location>
</feature>
<dbReference type="Proteomes" id="UP000722791">
    <property type="component" value="Unassembled WGS sequence"/>
</dbReference>
<keyword evidence="5" id="KW-1185">Reference proteome</keyword>
<dbReference type="PANTHER" id="PTHR23172">
    <property type="entry name" value="AUXILIN/CYCLIN G-ASSOCIATED KINASE-RELATED"/>
    <property type="match status" value="1"/>
</dbReference>
<feature type="compositionally biased region" description="Polar residues" evidence="2">
    <location>
        <begin position="79"/>
        <end position="94"/>
    </location>
</feature>
<feature type="region of interest" description="Disordered" evidence="2">
    <location>
        <begin position="33"/>
        <end position="216"/>
    </location>
</feature>
<reference evidence="3" key="1">
    <citation type="journal article" date="2021" name="Proc. Natl. Acad. Sci. U.S.A.">
        <title>Three genomes in the algal genus Volvox reveal the fate of a haploid sex-determining region after a transition to homothallism.</title>
        <authorList>
            <person name="Yamamoto K."/>
            <person name="Hamaji T."/>
            <person name="Kawai-Toyooka H."/>
            <person name="Matsuzaki R."/>
            <person name="Takahashi F."/>
            <person name="Nishimura Y."/>
            <person name="Kawachi M."/>
            <person name="Noguchi H."/>
            <person name="Minakuchi Y."/>
            <person name="Umen J.G."/>
            <person name="Toyoda A."/>
            <person name="Nozaki H."/>
        </authorList>
    </citation>
    <scope>NUCLEOTIDE SEQUENCE</scope>
    <source>
        <strain evidence="4">NIES-3785</strain>
        <strain evidence="3">NIES-3786</strain>
    </source>
</reference>
<dbReference type="EMBL" id="BNCQ01000005">
    <property type="protein sequence ID" value="GIL97948.1"/>
    <property type="molecule type" value="Genomic_DNA"/>
</dbReference>
<evidence type="ECO:0000313" key="5">
    <source>
        <dbReference type="Proteomes" id="UP000747110"/>
    </source>
</evidence>
<dbReference type="GO" id="GO:0031982">
    <property type="term" value="C:vesicle"/>
    <property type="evidence" value="ECO:0007669"/>
    <property type="project" value="TreeGrafter"/>
</dbReference>
<dbReference type="Proteomes" id="UP000747110">
    <property type="component" value="Unassembled WGS sequence"/>
</dbReference>
<feature type="compositionally biased region" description="Polar residues" evidence="2">
    <location>
        <begin position="172"/>
        <end position="185"/>
    </location>
</feature>
<dbReference type="InterPro" id="IPR036869">
    <property type="entry name" value="J_dom_sf"/>
</dbReference>